<feature type="domain" description="HTH merR-type" evidence="2">
    <location>
        <begin position="1"/>
        <end position="70"/>
    </location>
</feature>
<dbReference type="GO" id="GO:0003700">
    <property type="term" value="F:DNA-binding transcription factor activity"/>
    <property type="evidence" value="ECO:0007669"/>
    <property type="project" value="InterPro"/>
</dbReference>
<dbReference type="AlphaFoldDB" id="A0A8J3H7D0"/>
<reference evidence="3" key="1">
    <citation type="journal article" date="2014" name="Int. J. Syst. Evol. Microbiol.">
        <title>Complete genome sequence of Corynebacterium casei LMG S-19264T (=DSM 44701T), isolated from a smear-ripened cheese.</title>
        <authorList>
            <consortium name="US DOE Joint Genome Institute (JGI-PGF)"/>
            <person name="Walter F."/>
            <person name="Albersmeier A."/>
            <person name="Kalinowski J."/>
            <person name="Ruckert C."/>
        </authorList>
    </citation>
    <scope>NUCLEOTIDE SEQUENCE</scope>
    <source>
        <strain evidence="3">CGMCC 1.7081</strain>
    </source>
</reference>
<gene>
    <name evidence="3" type="ORF">GCM10010961_29980</name>
</gene>
<dbReference type="Proteomes" id="UP000611500">
    <property type="component" value="Unassembled WGS sequence"/>
</dbReference>
<protein>
    <submittedName>
        <fullName evidence="3">MerR family transcriptional regulator</fullName>
    </submittedName>
</protein>
<dbReference type="PROSITE" id="PS00552">
    <property type="entry name" value="HTH_MERR_1"/>
    <property type="match status" value="1"/>
</dbReference>
<evidence type="ECO:0000313" key="4">
    <source>
        <dbReference type="Proteomes" id="UP000611500"/>
    </source>
</evidence>
<dbReference type="GO" id="GO:0003677">
    <property type="term" value="F:DNA binding"/>
    <property type="evidence" value="ECO:0007669"/>
    <property type="project" value="UniProtKB-KW"/>
</dbReference>
<keyword evidence="1" id="KW-0238">DNA-binding</keyword>
<dbReference type="PROSITE" id="PS50937">
    <property type="entry name" value="HTH_MERR_2"/>
    <property type="match status" value="1"/>
</dbReference>
<comment type="caution">
    <text evidence="3">The sequence shown here is derived from an EMBL/GenBank/DDBJ whole genome shotgun (WGS) entry which is preliminary data.</text>
</comment>
<dbReference type="Pfam" id="PF13411">
    <property type="entry name" value="MerR_1"/>
    <property type="match status" value="1"/>
</dbReference>
<dbReference type="EMBL" id="BNAP01000015">
    <property type="protein sequence ID" value="GHG95872.1"/>
    <property type="molecule type" value="Genomic_DNA"/>
</dbReference>
<dbReference type="RefSeq" id="WP_028094304.1">
    <property type="nucleotide sequence ID" value="NZ_BNAP01000015.1"/>
</dbReference>
<sequence length="137" mass="15276">MLSIGEMSRCTGVKIPTIRFYEDKGLLQATARSEGNQRRYDRTALQRLSFIRHARDLGLPLDDIAALISLEGADGTTLDRAHDIARRQQARLRDRIDSLQRLEQELARIAAACDGRHEDSCAVLHAFGDHGPCSSPH</sequence>
<dbReference type="Gene3D" id="1.10.1660.10">
    <property type="match status" value="1"/>
</dbReference>
<accession>A0A8J3H7D0</accession>
<proteinExistence type="predicted"/>
<evidence type="ECO:0000256" key="1">
    <source>
        <dbReference type="ARBA" id="ARBA00023125"/>
    </source>
</evidence>
<reference evidence="3" key="2">
    <citation type="submission" date="2020-09" db="EMBL/GenBank/DDBJ databases">
        <authorList>
            <person name="Sun Q."/>
            <person name="Zhou Y."/>
        </authorList>
    </citation>
    <scope>NUCLEOTIDE SEQUENCE</scope>
    <source>
        <strain evidence="3">CGMCC 1.7081</strain>
    </source>
</reference>
<organism evidence="3 4">
    <name type="scientific">Pseudodonghicola xiamenensis</name>
    <dbReference type="NCBI Taxonomy" id="337702"/>
    <lineage>
        <taxon>Bacteria</taxon>
        <taxon>Pseudomonadati</taxon>
        <taxon>Pseudomonadota</taxon>
        <taxon>Alphaproteobacteria</taxon>
        <taxon>Rhodobacterales</taxon>
        <taxon>Paracoccaceae</taxon>
        <taxon>Pseudodonghicola</taxon>
    </lineage>
</organism>
<keyword evidence="4" id="KW-1185">Reference proteome</keyword>
<dbReference type="PANTHER" id="PTHR30204">
    <property type="entry name" value="REDOX-CYCLING DRUG-SENSING TRANSCRIPTIONAL ACTIVATOR SOXR"/>
    <property type="match status" value="1"/>
</dbReference>
<name>A0A8J3H7D0_9RHOB</name>
<dbReference type="InterPro" id="IPR000551">
    <property type="entry name" value="MerR-type_HTH_dom"/>
</dbReference>
<dbReference type="PRINTS" id="PR00040">
    <property type="entry name" value="HTHMERR"/>
</dbReference>
<dbReference type="SMART" id="SM00422">
    <property type="entry name" value="HTH_MERR"/>
    <property type="match status" value="1"/>
</dbReference>
<dbReference type="InterPro" id="IPR047057">
    <property type="entry name" value="MerR_fam"/>
</dbReference>
<dbReference type="PANTHER" id="PTHR30204:SF97">
    <property type="entry name" value="MERR FAMILY REGULATORY PROTEIN"/>
    <property type="match status" value="1"/>
</dbReference>
<evidence type="ECO:0000313" key="3">
    <source>
        <dbReference type="EMBL" id="GHG95872.1"/>
    </source>
</evidence>
<evidence type="ECO:0000259" key="2">
    <source>
        <dbReference type="PROSITE" id="PS50937"/>
    </source>
</evidence>
<dbReference type="InterPro" id="IPR009061">
    <property type="entry name" value="DNA-bd_dom_put_sf"/>
</dbReference>
<dbReference type="SUPFAM" id="SSF46955">
    <property type="entry name" value="Putative DNA-binding domain"/>
    <property type="match status" value="1"/>
</dbReference>